<organism evidence="2">
    <name type="scientific">Anopheles darlingi</name>
    <name type="common">Mosquito</name>
    <dbReference type="NCBI Taxonomy" id="43151"/>
    <lineage>
        <taxon>Eukaryota</taxon>
        <taxon>Metazoa</taxon>
        <taxon>Ecdysozoa</taxon>
        <taxon>Arthropoda</taxon>
        <taxon>Hexapoda</taxon>
        <taxon>Insecta</taxon>
        <taxon>Pterygota</taxon>
        <taxon>Neoptera</taxon>
        <taxon>Endopterygota</taxon>
        <taxon>Diptera</taxon>
        <taxon>Nematocera</taxon>
        <taxon>Culicoidea</taxon>
        <taxon>Culicidae</taxon>
        <taxon>Anophelinae</taxon>
        <taxon>Anopheles</taxon>
    </lineage>
</organism>
<keyword evidence="1" id="KW-0732">Signal</keyword>
<dbReference type="EMBL" id="GGFL01008590">
    <property type="protein sequence ID" value="MBW72768.1"/>
    <property type="molecule type" value="Transcribed_RNA"/>
</dbReference>
<proteinExistence type="predicted"/>
<evidence type="ECO:0000256" key="1">
    <source>
        <dbReference type="SAM" id="SignalP"/>
    </source>
</evidence>
<feature type="chain" id="PRO_5014824538" evidence="1">
    <location>
        <begin position="20"/>
        <end position="66"/>
    </location>
</feature>
<sequence>MFAATVLLSLAMLCSPLVSNEELSYITASFMIVSLADSSPPLTEGCKSAATERFCCNFITIGSELL</sequence>
<feature type="signal peptide" evidence="1">
    <location>
        <begin position="1"/>
        <end position="19"/>
    </location>
</feature>
<reference evidence="2" key="1">
    <citation type="submission" date="2018-01" db="EMBL/GenBank/DDBJ databases">
        <title>An insight into the sialome of Amazonian anophelines.</title>
        <authorList>
            <person name="Ribeiro J.M."/>
            <person name="Scarpassa V."/>
            <person name="Calvo E."/>
        </authorList>
    </citation>
    <scope>NUCLEOTIDE SEQUENCE</scope>
</reference>
<protein>
    <submittedName>
        <fullName evidence="2">Putative secreted protein</fullName>
    </submittedName>
</protein>
<dbReference type="AlphaFoldDB" id="A0A2M4D6P8"/>
<evidence type="ECO:0000313" key="2">
    <source>
        <dbReference type="EMBL" id="MBW72768.1"/>
    </source>
</evidence>
<accession>A0A2M4D6P8</accession>
<name>A0A2M4D6P8_ANODA</name>